<dbReference type="EMBL" id="FMXQ01000009">
    <property type="protein sequence ID" value="SDB50627.1"/>
    <property type="molecule type" value="Genomic_DNA"/>
</dbReference>
<keyword evidence="6" id="KW-0963">Cytoplasm</keyword>
<dbReference type="RefSeq" id="WP_090879167.1">
    <property type="nucleotide sequence ID" value="NZ_FMXQ01000009.1"/>
</dbReference>
<dbReference type="NCBIfam" id="TIGR00809">
    <property type="entry name" value="secB"/>
    <property type="match status" value="1"/>
</dbReference>
<evidence type="ECO:0000256" key="3">
    <source>
        <dbReference type="ARBA" id="ARBA00022927"/>
    </source>
</evidence>
<proteinExistence type="inferred from homology"/>
<evidence type="ECO:0000256" key="2">
    <source>
        <dbReference type="ARBA" id="ARBA00022448"/>
    </source>
</evidence>
<keyword evidence="5 6" id="KW-0143">Chaperone</keyword>
<evidence type="ECO:0000256" key="7">
    <source>
        <dbReference type="SAM" id="MobiDB-lite"/>
    </source>
</evidence>
<dbReference type="PRINTS" id="PR01594">
    <property type="entry name" value="SECBCHAPRONE"/>
</dbReference>
<dbReference type="PANTHER" id="PTHR36918">
    <property type="match status" value="1"/>
</dbReference>
<dbReference type="GO" id="GO:0006457">
    <property type="term" value="P:protein folding"/>
    <property type="evidence" value="ECO:0007669"/>
    <property type="project" value="UniProtKB-UniRule"/>
</dbReference>
<dbReference type="STRING" id="665467.SAMN02982931_03961"/>
<dbReference type="PANTHER" id="PTHR36918:SF1">
    <property type="entry name" value="PROTEIN-EXPORT PROTEIN SECB"/>
    <property type="match status" value="1"/>
</dbReference>
<reference evidence="8 9" key="1">
    <citation type="submission" date="2016-10" db="EMBL/GenBank/DDBJ databases">
        <authorList>
            <person name="de Groot N.N."/>
        </authorList>
    </citation>
    <scope>NUCLEOTIDE SEQUENCE [LARGE SCALE GENOMIC DNA]</scope>
    <source>
        <strain evidence="8 9">ATCC 35022</strain>
    </source>
</reference>
<name>A0A1G6DZL6_9HYPH</name>
<dbReference type="GO" id="GO:0051082">
    <property type="term" value="F:unfolded protein binding"/>
    <property type="evidence" value="ECO:0007669"/>
    <property type="project" value="InterPro"/>
</dbReference>
<organism evidence="8 9">
    <name type="scientific">Bauldia litoralis</name>
    <dbReference type="NCBI Taxonomy" id="665467"/>
    <lineage>
        <taxon>Bacteria</taxon>
        <taxon>Pseudomonadati</taxon>
        <taxon>Pseudomonadota</taxon>
        <taxon>Alphaproteobacteria</taxon>
        <taxon>Hyphomicrobiales</taxon>
        <taxon>Kaistiaceae</taxon>
        <taxon>Bauldia</taxon>
    </lineage>
</organism>
<keyword evidence="9" id="KW-1185">Reference proteome</keyword>
<evidence type="ECO:0000313" key="9">
    <source>
        <dbReference type="Proteomes" id="UP000199071"/>
    </source>
</evidence>
<evidence type="ECO:0000256" key="6">
    <source>
        <dbReference type="HAMAP-Rule" id="MF_00821"/>
    </source>
</evidence>
<dbReference type="HAMAP" id="MF_00821">
    <property type="entry name" value="SecB"/>
    <property type="match status" value="1"/>
</dbReference>
<dbReference type="Pfam" id="PF02556">
    <property type="entry name" value="SecB"/>
    <property type="match status" value="1"/>
</dbReference>
<evidence type="ECO:0000256" key="4">
    <source>
        <dbReference type="ARBA" id="ARBA00023010"/>
    </source>
</evidence>
<keyword evidence="2 6" id="KW-0813">Transport</keyword>
<evidence type="ECO:0000256" key="5">
    <source>
        <dbReference type="ARBA" id="ARBA00023186"/>
    </source>
</evidence>
<dbReference type="GO" id="GO:0051262">
    <property type="term" value="P:protein tetramerization"/>
    <property type="evidence" value="ECO:0007669"/>
    <property type="project" value="InterPro"/>
</dbReference>
<protein>
    <recommendedName>
        <fullName evidence="6">Protein-export protein SecB</fullName>
    </recommendedName>
</protein>
<dbReference type="GO" id="GO:0005737">
    <property type="term" value="C:cytoplasm"/>
    <property type="evidence" value="ECO:0007669"/>
    <property type="project" value="UniProtKB-SubCell"/>
</dbReference>
<dbReference type="SUPFAM" id="SSF54611">
    <property type="entry name" value="SecB-like"/>
    <property type="match status" value="1"/>
</dbReference>
<keyword evidence="3 6" id="KW-0653">Protein transport</keyword>
<comment type="subcellular location">
    <subcellularLocation>
        <location evidence="6">Cytoplasm</location>
    </subcellularLocation>
</comment>
<comment type="subunit">
    <text evidence="6">Homotetramer, a dimer of dimers. One homotetramer interacts with 1 SecA dimer.</text>
</comment>
<dbReference type="Gene3D" id="3.10.420.10">
    <property type="entry name" value="SecB-like"/>
    <property type="match status" value="1"/>
</dbReference>
<dbReference type="OrthoDB" id="9795145at2"/>
<evidence type="ECO:0000256" key="1">
    <source>
        <dbReference type="ARBA" id="ARBA00009990"/>
    </source>
</evidence>
<comment type="function">
    <text evidence="6">One of the proteins required for the normal export of preproteins out of the cell cytoplasm. It is a molecular chaperone that binds to a subset of precursor proteins, maintaining them in a translocation-competent state. It also specifically binds to its receptor SecA.</text>
</comment>
<feature type="compositionally biased region" description="Gly residues" evidence="7">
    <location>
        <begin position="7"/>
        <end position="17"/>
    </location>
</feature>
<sequence length="175" mass="18517">MAEENGNNGGQPAGGAAQGAAAQPAPQNLGVLAQYVKDLSFESPGAPQSLRDRGTAPNINITINVEPGEVVNNEVEVELKVDAQAKVGENVLFAIELSYGGLFRLTNIPPEAVQPILRIECPRLLFPFARQILADASRNGGFPPLLIDPIDFLALYRQRLAQAQAAANPNPGQIA</sequence>
<dbReference type="InterPro" id="IPR003708">
    <property type="entry name" value="SecB"/>
</dbReference>
<evidence type="ECO:0000313" key="8">
    <source>
        <dbReference type="EMBL" id="SDB50627.1"/>
    </source>
</evidence>
<dbReference type="GO" id="GO:0015031">
    <property type="term" value="P:protein transport"/>
    <property type="evidence" value="ECO:0007669"/>
    <property type="project" value="UniProtKB-UniRule"/>
</dbReference>
<dbReference type="InterPro" id="IPR035958">
    <property type="entry name" value="SecB-like_sf"/>
</dbReference>
<keyword evidence="4 6" id="KW-0811">Translocation</keyword>
<feature type="region of interest" description="Disordered" evidence="7">
    <location>
        <begin position="1"/>
        <end position="22"/>
    </location>
</feature>
<comment type="similarity">
    <text evidence="1 6">Belongs to the SecB family.</text>
</comment>
<dbReference type="NCBIfam" id="NF004392">
    <property type="entry name" value="PRK05751.1-3"/>
    <property type="match status" value="1"/>
</dbReference>
<accession>A0A1G6DZL6</accession>
<gene>
    <name evidence="6" type="primary">secB</name>
    <name evidence="8" type="ORF">SAMN02982931_03961</name>
</gene>
<dbReference type="Proteomes" id="UP000199071">
    <property type="component" value="Unassembled WGS sequence"/>
</dbReference>
<dbReference type="AlphaFoldDB" id="A0A1G6DZL6"/>